<dbReference type="InterPro" id="IPR012337">
    <property type="entry name" value="RNaseH-like_sf"/>
</dbReference>
<feature type="signal peptide" evidence="1">
    <location>
        <begin position="1"/>
        <end position="16"/>
    </location>
</feature>
<dbReference type="Pfam" id="PF05699">
    <property type="entry name" value="Dimer_Tnp_hAT"/>
    <property type="match status" value="1"/>
</dbReference>
<dbReference type="SUPFAM" id="SSF53098">
    <property type="entry name" value="Ribonuclease H-like"/>
    <property type="match status" value="1"/>
</dbReference>
<name>A0A6V7PRZ9_ANACO</name>
<organism evidence="3">
    <name type="scientific">Ananas comosus var. bracteatus</name>
    <name type="common">red pineapple</name>
    <dbReference type="NCBI Taxonomy" id="296719"/>
    <lineage>
        <taxon>Eukaryota</taxon>
        <taxon>Viridiplantae</taxon>
        <taxon>Streptophyta</taxon>
        <taxon>Embryophyta</taxon>
        <taxon>Tracheophyta</taxon>
        <taxon>Spermatophyta</taxon>
        <taxon>Magnoliopsida</taxon>
        <taxon>Liliopsida</taxon>
        <taxon>Poales</taxon>
        <taxon>Bromeliaceae</taxon>
        <taxon>Bromelioideae</taxon>
        <taxon>Ananas</taxon>
    </lineage>
</organism>
<feature type="domain" description="HAT C-terminal dimerisation" evidence="2">
    <location>
        <begin position="2"/>
        <end position="52"/>
    </location>
</feature>
<dbReference type="GO" id="GO:0046983">
    <property type="term" value="F:protein dimerization activity"/>
    <property type="evidence" value="ECO:0007669"/>
    <property type="project" value="InterPro"/>
</dbReference>
<feature type="chain" id="PRO_5027913052" description="HAT C-terminal dimerisation domain-containing protein" evidence="1">
    <location>
        <begin position="17"/>
        <end position="111"/>
    </location>
</feature>
<dbReference type="InterPro" id="IPR008906">
    <property type="entry name" value="HATC_C_dom"/>
</dbReference>
<evidence type="ECO:0000256" key="1">
    <source>
        <dbReference type="SAM" id="SignalP"/>
    </source>
</evidence>
<sequence length="111" mass="12646">MLQILALKLLGQPCSSSCCERNWSNYSFIHSMKRNKITPQRAADLVYVHTNLRRAPEYIKEKTKMRDVGEDSFDTSDGVGLLEIANLSLDEPNLENVVFIDDSNENETKPK</sequence>
<evidence type="ECO:0000259" key="2">
    <source>
        <dbReference type="Pfam" id="PF05699"/>
    </source>
</evidence>
<protein>
    <recommendedName>
        <fullName evidence="2">HAT C-terminal dimerisation domain-containing protein</fullName>
    </recommendedName>
</protein>
<accession>A0A6V7PRZ9</accession>
<dbReference type="AlphaFoldDB" id="A0A6V7PRZ9"/>
<keyword evidence="1" id="KW-0732">Signal</keyword>
<dbReference type="EMBL" id="LR862151">
    <property type="protein sequence ID" value="CAD1833632.1"/>
    <property type="molecule type" value="Genomic_DNA"/>
</dbReference>
<proteinExistence type="predicted"/>
<gene>
    <name evidence="3" type="ORF">CB5_LOCUS16843</name>
</gene>
<evidence type="ECO:0000313" key="3">
    <source>
        <dbReference type="EMBL" id="CAD1833632.1"/>
    </source>
</evidence>
<reference evidence="3" key="1">
    <citation type="submission" date="2020-07" db="EMBL/GenBank/DDBJ databases">
        <authorList>
            <person name="Lin J."/>
        </authorList>
    </citation>
    <scope>NUCLEOTIDE SEQUENCE</scope>
</reference>